<comment type="caution">
    <text evidence="1">The sequence shown here is derived from an EMBL/GenBank/DDBJ whole genome shotgun (WGS) entry which is preliminary data.</text>
</comment>
<protein>
    <submittedName>
        <fullName evidence="1">Uncharacterized protein</fullName>
    </submittedName>
</protein>
<keyword evidence="2" id="KW-1185">Reference proteome</keyword>
<name>A0ABU6V8G0_9FABA</name>
<accession>A0ABU6V8G0</accession>
<dbReference type="EMBL" id="JASCZI010151074">
    <property type="protein sequence ID" value="MED6168770.1"/>
    <property type="molecule type" value="Genomic_DNA"/>
</dbReference>
<dbReference type="Proteomes" id="UP001341840">
    <property type="component" value="Unassembled WGS sequence"/>
</dbReference>
<gene>
    <name evidence="1" type="ORF">PIB30_014288</name>
</gene>
<evidence type="ECO:0000313" key="1">
    <source>
        <dbReference type="EMBL" id="MED6168770.1"/>
    </source>
</evidence>
<proteinExistence type="predicted"/>
<reference evidence="1 2" key="1">
    <citation type="journal article" date="2023" name="Plants (Basel)">
        <title>Bridging the Gap: Combining Genomics and Transcriptomics Approaches to Understand Stylosanthes scabra, an Orphan Legume from the Brazilian Caatinga.</title>
        <authorList>
            <person name="Ferreira-Neto J.R.C."/>
            <person name="da Silva M.D."/>
            <person name="Binneck E."/>
            <person name="de Melo N.F."/>
            <person name="da Silva R.H."/>
            <person name="de Melo A.L.T.M."/>
            <person name="Pandolfi V."/>
            <person name="Bustamante F.O."/>
            <person name="Brasileiro-Vidal A.C."/>
            <person name="Benko-Iseppon A.M."/>
        </authorList>
    </citation>
    <scope>NUCLEOTIDE SEQUENCE [LARGE SCALE GENOMIC DNA]</scope>
    <source>
        <tissue evidence="1">Leaves</tissue>
    </source>
</reference>
<evidence type="ECO:0000313" key="2">
    <source>
        <dbReference type="Proteomes" id="UP001341840"/>
    </source>
</evidence>
<sequence>MSYLDLCMYGSRGRRDFTKDGLSARQEGKASVQVVQAWDPVPWTTLVMGERQLCPAVVEPGEPGVLLDLPSSSFFSYEISSFLGDVSG</sequence>
<organism evidence="1 2">
    <name type="scientific">Stylosanthes scabra</name>
    <dbReference type="NCBI Taxonomy" id="79078"/>
    <lineage>
        <taxon>Eukaryota</taxon>
        <taxon>Viridiplantae</taxon>
        <taxon>Streptophyta</taxon>
        <taxon>Embryophyta</taxon>
        <taxon>Tracheophyta</taxon>
        <taxon>Spermatophyta</taxon>
        <taxon>Magnoliopsida</taxon>
        <taxon>eudicotyledons</taxon>
        <taxon>Gunneridae</taxon>
        <taxon>Pentapetalae</taxon>
        <taxon>rosids</taxon>
        <taxon>fabids</taxon>
        <taxon>Fabales</taxon>
        <taxon>Fabaceae</taxon>
        <taxon>Papilionoideae</taxon>
        <taxon>50 kb inversion clade</taxon>
        <taxon>dalbergioids sensu lato</taxon>
        <taxon>Dalbergieae</taxon>
        <taxon>Pterocarpus clade</taxon>
        <taxon>Stylosanthes</taxon>
    </lineage>
</organism>